<organism evidence="1 2">
    <name type="scientific">Okeanomitos corallinicola TIOX110</name>
    <dbReference type="NCBI Taxonomy" id="3133117"/>
    <lineage>
        <taxon>Bacteria</taxon>
        <taxon>Bacillati</taxon>
        <taxon>Cyanobacteriota</taxon>
        <taxon>Cyanophyceae</taxon>
        <taxon>Nostocales</taxon>
        <taxon>Aphanizomenonaceae</taxon>
        <taxon>Okeanomitos</taxon>
    </lineage>
</organism>
<dbReference type="Proteomes" id="UP001483337">
    <property type="component" value="Chromosome"/>
</dbReference>
<keyword evidence="2" id="KW-1185">Reference proteome</keyword>
<evidence type="ECO:0000313" key="1">
    <source>
        <dbReference type="EMBL" id="WZB86088.1"/>
    </source>
</evidence>
<reference evidence="1 2" key="1">
    <citation type="submission" date="2024-04" db="EMBL/GenBank/DDBJ databases">
        <title>Okeanomitos corallinicola gen. &amp; sp. nov. (Nostocales, Cyanobacteria), a new toxic marine heterocyst-forming cyanobacterium from a coral reef.</title>
        <authorList>
            <person name="Li H."/>
            <person name="Li R."/>
            <person name="Kang J."/>
            <person name="Hii K.S."/>
            <person name="Mohamed H.F."/>
            <person name="Xu X."/>
            <person name="Luo Z."/>
        </authorList>
    </citation>
    <scope>NUCLEOTIDE SEQUENCE [LARGE SCALE GENOMIC DNA]</scope>
    <source>
        <strain evidence="1 2">TIOX110</strain>
    </source>
</reference>
<sequence length="496" mass="57993">MTEEAKADYQLLMTIKKLDNFQIDNVPCKIFLPKKLIDPINIHFYITQEHLSLTRHLFEFSIEGILRNTAGEITGKINASKVYSKGINIRNFGSDFQENILIGDPIDFQITNFLNNEYNDENANVNSSIYFWLTPNVLLSPVQIIERSYTGEVKVETIHKFEFLLANFIPVIFTNHHRYLDNKESNDIVTFTELVAECKADLQSQKLEDILNYLDDFLAIVSFITRQRCLCLGWQLVCSKYFTKFYRRNLALPTNIQENSIEETIVDKSKFKGFIETAYENFLVIEPKILIRQAIYSYISANEQATLESSFTRLYSVLETLVLNFRRQNELEFVLSQDDWKVFEKEIKKWIKKYPDLEATPEKRQLIYEKVAELNRVSFSTAFKQFCDSLQLDLKDIWNVTGKTSLTEIRNKLVHGDTFNKSQLYSLSVALQHLNWIVERAILSVFGWPISESRVSKEFLANNMNLYQNWESERQLLAKYTENIILPINDAPQNEV</sequence>
<proteinExistence type="predicted"/>
<protein>
    <recommendedName>
        <fullName evidence="3">ApeA N-terminal domain-containing protein</fullName>
    </recommendedName>
</protein>
<gene>
    <name evidence="1" type="ORF">WJM97_11760</name>
</gene>
<dbReference type="RefSeq" id="WP_353929004.1">
    <property type="nucleotide sequence ID" value="NZ_CP150886.1"/>
</dbReference>
<accession>A0ABZ2UL30</accession>
<evidence type="ECO:0000313" key="2">
    <source>
        <dbReference type="Proteomes" id="UP001483337"/>
    </source>
</evidence>
<evidence type="ECO:0008006" key="3">
    <source>
        <dbReference type="Google" id="ProtNLM"/>
    </source>
</evidence>
<dbReference type="EMBL" id="CP150886">
    <property type="protein sequence ID" value="WZB86088.1"/>
    <property type="molecule type" value="Genomic_DNA"/>
</dbReference>
<name>A0ABZ2UL30_9CYAN</name>